<keyword evidence="2" id="KW-1185">Reference proteome</keyword>
<reference evidence="1" key="2">
    <citation type="journal article" date="2021" name="J Anim Sci Technol">
        <title>Complete genome sequence of Paenibacillus konkukensis sp. nov. SK3146 as a potential probiotic strain.</title>
        <authorList>
            <person name="Jung H.I."/>
            <person name="Park S."/>
            <person name="Niu K.M."/>
            <person name="Lee S.W."/>
            <person name="Kothari D."/>
            <person name="Yi K.J."/>
            <person name="Kim S.K."/>
        </authorList>
    </citation>
    <scope>NUCLEOTIDE SEQUENCE</scope>
    <source>
        <strain evidence="1">SK3146</strain>
    </source>
</reference>
<dbReference type="Gene3D" id="3.40.50.300">
    <property type="entry name" value="P-loop containing nucleotide triphosphate hydrolases"/>
    <property type="match status" value="1"/>
</dbReference>
<accession>A0ABY4RPT8</accession>
<reference evidence="1" key="1">
    <citation type="submission" date="2018-02" db="EMBL/GenBank/DDBJ databases">
        <authorList>
            <person name="Kim S.-K."/>
            <person name="Jung H.-I."/>
            <person name="Lee S.-W."/>
        </authorList>
    </citation>
    <scope>NUCLEOTIDE SEQUENCE</scope>
    <source>
        <strain evidence="1">SK3146</strain>
    </source>
</reference>
<dbReference type="EMBL" id="CP027059">
    <property type="protein sequence ID" value="UQZ83719.1"/>
    <property type="molecule type" value="Genomic_DNA"/>
</dbReference>
<organism evidence="1 2">
    <name type="scientific">Paenibacillus konkukensis</name>
    <dbReference type="NCBI Taxonomy" id="2020716"/>
    <lineage>
        <taxon>Bacteria</taxon>
        <taxon>Bacillati</taxon>
        <taxon>Bacillota</taxon>
        <taxon>Bacilli</taxon>
        <taxon>Bacillales</taxon>
        <taxon>Paenibacillaceae</taxon>
        <taxon>Paenibacillus</taxon>
    </lineage>
</organism>
<sequence>MNAYVVSADRRLLEALRQTGEYGAVLPVSKEMISVLLAELEGRQEQPGRRNAAGLSADIGIEAYTDDISIMVPAPVDSAMSASDVWIVSDGLLDIYEAVALRSLYPAGKFVYLLSNDGDAHAMRAMQSLCAAHEMDYVPPYRTTEQVADEISAICFTRNQSASKVIALVGALPQLGLTSSLLRTGIALAKLAGIRVGILGLNGWNPGDSGLAYTGKYLDELWGNLQGKQLQAGELKEKMLELAPGVYYLAGNRDLKKLYYYHTEGIAWLIDKARECFDIVLLDAGSYPDHALSAQSIHTADLILVQMGQSRQAKEQWRRMCEHILQPIFHMEQRQPMLLFNKMIHSPEMENEKQLSRQLNMPYVGSLPYIDAFGRSESDRSLLSQAWPEYDKELNKVCKAILQYYDLPVVSPAKESASVHAMKPAKSGWLRWMKPVREA</sequence>
<dbReference type="RefSeq" id="WP_249865713.1">
    <property type="nucleotide sequence ID" value="NZ_CP027059.1"/>
</dbReference>
<evidence type="ECO:0000313" key="2">
    <source>
        <dbReference type="Proteomes" id="UP001057134"/>
    </source>
</evidence>
<dbReference type="SUPFAM" id="SSF52540">
    <property type="entry name" value="P-loop containing nucleoside triphosphate hydrolases"/>
    <property type="match status" value="1"/>
</dbReference>
<name>A0ABY4RPT8_9BACL</name>
<evidence type="ECO:0000313" key="1">
    <source>
        <dbReference type="EMBL" id="UQZ83719.1"/>
    </source>
</evidence>
<proteinExistence type="predicted"/>
<evidence type="ECO:0008006" key="3">
    <source>
        <dbReference type="Google" id="ProtNLM"/>
    </source>
</evidence>
<gene>
    <name evidence="1" type="ORF">SK3146_02926</name>
</gene>
<protein>
    <recommendedName>
        <fullName evidence="3">Flp pilus assembly protein, ATPase CpaE</fullName>
    </recommendedName>
</protein>
<dbReference type="InterPro" id="IPR027417">
    <property type="entry name" value="P-loop_NTPase"/>
</dbReference>
<dbReference type="Proteomes" id="UP001057134">
    <property type="component" value="Chromosome"/>
</dbReference>